<proteinExistence type="predicted"/>
<keyword evidence="2" id="KW-1185">Reference proteome</keyword>
<accession>A0ACB9W6H7</accession>
<dbReference type="EMBL" id="CM043802">
    <property type="protein sequence ID" value="KAI4808721.1"/>
    <property type="molecule type" value="Genomic_DNA"/>
</dbReference>
<gene>
    <name evidence="1" type="ORF">KUCAC02_000769</name>
</gene>
<name>A0ACB9W6H7_CHAAC</name>
<organism evidence="1 2">
    <name type="scientific">Chaenocephalus aceratus</name>
    <name type="common">Blackfin icefish</name>
    <name type="synonym">Chaenichthys aceratus</name>
    <dbReference type="NCBI Taxonomy" id="36190"/>
    <lineage>
        <taxon>Eukaryota</taxon>
        <taxon>Metazoa</taxon>
        <taxon>Chordata</taxon>
        <taxon>Craniata</taxon>
        <taxon>Vertebrata</taxon>
        <taxon>Euteleostomi</taxon>
        <taxon>Actinopterygii</taxon>
        <taxon>Neopterygii</taxon>
        <taxon>Teleostei</taxon>
        <taxon>Neoteleostei</taxon>
        <taxon>Acanthomorphata</taxon>
        <taxon>Eupercaria</taxon>
        <taxon>Perciformes</taxon>
        <taxon>Notothenioidei</taxon>
        <taxon>Channichthyidae</taxon>
        <taxon>Chaenocephalus</taxon>
    </lineage>
</organism>
<protein>
    <submittedName>
        <fullName evidence="1">Uncharacterized protein</fullName>
    </submittedName>
</protein>
<sequence>MGSSVGSVMFITLPDLQRNSYFMSHLAQLREGKSRVAENKFPCLFEYSVGQGGGLVEGRVNVSHHKGDFSRRRKTETCYPVSEGSRQMRQGVCEPSFVEDMPPSSDEGASKGTKNGISHPAPGVTGQRRDG</sequence>
<comment type="caution">
    <text evidence="1">The sequence shown here is derived from an EMBL/GenBank/DDBJ whole genome shotgun (WGS) entry which is preliminary data.</text>
</comment>
<evidence type="ECO:0000313" key="2">
    <source>
        <dbReference type="Proteomes" id="UP001057452"/>
    </source>
</evidence>
<dbReference type="Proteomes" id="UP001057452">
    <property type="component" value="Chromosome 18"/>
</dbReference>
<evidence type="ECO:0000313" key="1">
    <source>
        <dbReference type="EMBL" id="KAI4808721.1"/>
    </source>
</evidence>
<reference evidence="1" key="1">
    <citation type="submission" date="2022-05" db="EMBL/GenBank/DDBJ databases">
        <title>Chromosome-level genome of Chaenocephalus aceratus.</title>
        <authorList>
            <person name="Park H."/>
        </authorList>
    </citation>
    <scope>NUCLEOTIDE SEQUENCE</scope>
    <source>
        <strain evidence="1">KU_202001</strain>
    </source>
</reference>